<dbReference type="Proteomes" id="UP000735874">
    <property type="component" value="Unassembled WGS sequence"/>
</dbReference>
<dbReference type="InterPro" id="IPR052579">
    <property type="entry name" value="Zinc_finger_SWIM"/>
</dbReference>
<evidence type="ECO:0000313" key="6">
    <source>
        <dbReference type="Proteomes" id="UP000735874"/>
    </source>
</evidence>
<sequence>MIAVDQFGEGQPVQYSLIETNGDWHMAKSLDHFKRANEHWRFVRIVIVDMDMREVEVISKKLPEAGVLYCHFHVIKWLHETIRKSKTYGIYEYDVLAQMKHATTNSTYSRTEENYHMHRNEFKSLACQDNRTELWEYFDKNWNECCEMWVMAYWVDLPHFGNHTNNRVESLLGKLEWHLKGHFTMRASLKVLLDYHQHKEEQYRSNVEMPGTLRDVSYSEELKVALGMTTRWVTAAIKTQYDIATDAAVANNYTFSDKGATITIKGGEREYLLERG</sequence>
<dbReference type="VEuPathDB" id="FungiDB:PC110_g22256"/>
<gene>
    <name evidence="2" type="ORF">PC113_g11826</name>
    <name evidence="3" type="ORF">PC115_g23907</name>
    <name evidence="4" type="ORF">PC117_g26794</name>
    <name evidence="5" type="ORF">PC129_g23594</name>
</gene>
<evidence type="ECO:0000313" key="4">
    <source>
        <dbReference type="EMBL" id="KAG2879281.1"/>
    </source>
</evidence>
<dbReference type="Pfam" id="PF21056">
    <property type="entry name" value="ZSWIM1-3_RNaseH-like"/>
    <property type="match status" value="1"/>
</dbReference>
<dbReference type="AlphaFoldDB" id="A0A8T1LKC4"/>
<dbReference type="PANTHER" id="PTHR31569">
    <property type="entry name" value="SWIM-TYPE DOMAIN-CONTAINING PROTEIN"/>
    <property type="match status" value="1"/>
</dbReference>
<evidence type="ECO:0000313" key="3">
    <source>
        <dbReference type="EMBL" id="KAG2875454.1"/>
    </source>
</evidence>
<evidence type="ECO:0000259" key="1">
    <source>
        <dbReference type="Pfam" id="PF21056"/>
    </source>
</evidence>
<dbReference type="EMBL" id="RCMV01002790">
    <property type="protein sequence ID" value="KAG3201173.1"/>
    <property type="molecule type" value="Genomic_DNA"/>
</dbReference>
<accession>A0A8T1LKC4</accession>
<dbReference type="EMBL" id="RCMI01002645">
    <property type="protein sequence ID" value="KAG2875454.1"/>
    <property type="molecule type" value="Genomic_DNA"/>
</dbReference>
<evidence type="ECO:0000313" key="2">
    <source>
        <dbReference type="EMBL" id="KAG2856155.1"/>
    </source>
</evidence>
<dbReference type="Proteomes" id="UP000774804">
    <property type="component" value="Unassembled WGS sequence"/>
</dbReference>
<dbReference type="Proteomes" id="UP000760860">
    <property type="component" value="Unassembled WGS sequence"/>
</dbReference>
<dbReference type="InterPro" id="IPR048324">
    <property type="entry name" value="ZSWIM1-3_RNaseH-like"/>
</dbReference>
<dbReference type="PANTHER" id="PTHR31569:SF4">
    <property type="entry name" value="SWIM-TYPE DOMAIN-CONTAINING PROTEIN"/>
    <property type="match status" value="1"/>
</dbReference>
<dbReference type="EMBL" id="RCMK01002681">
    <property type="protein sequence ID" value="KAG2879281.1"/>
    <property type="molecule type" value="Genomic_DNA"/>
</dbReference>
<reference evidence="2" key="1">
    <citation type="submission" date="2018-10" db="EMBL/GenBank/DDBJ databases">
        <title>Effector identification in a new, highly contiguous assembly of the strawberry crown rot pathogen Phytophthora cactorum.</title>
        <authorList>
            <person name="Armitage A.D."/>
            <person name="Nellist C.F."/>
            <person name="Bates H."/>
            <person name="Vickerstaff R.J."/>
            <person name="Harrison R.J."/>
        </authorList>
    </citation>
    <scope>NUCLEOTIDE SEQUENCE</scope>
    <source>
        <strain evidence="2">15-7</strain>
        <strain evidence="3">4032</strain>
        <strain evidence="4">4040</strain>
        <strain evidence="5">P421</strain>
    </source>
</reference>
<evidence type="ECO:0000313" key="5">
    <source>
        <dbReference type="EMBL" id="KAG3201173.1"/>
    </source>
</evidence>
<proteinExistence type="predicted"/>
<protein>
    <recommendedName>
        <fullName evidence="1">ZSWIM1/3 RNaseH-like domain-containing protein</fullName>
    </recommendedName>
</protein>
<feature type="domain" description="ZSWIM1/3 RNaseH-like" evidence="1">
    <location>
        <begin position="2"/>
        <end position="68"/>
    </location>
</feature>
<organism evidence="2 6">
    <name type="scientific">Phytophthora cactorum</name>
    <dbReference type="NCBI Taxonomy" id="29920"/>
    <lineage>
        <taxon>Eukaryota</taxon>
        <taxon>Sar</taxon>
        <taxon>Stramenopiles</taxon>
        <taxon>Oomycota</taxon>
        <taxon>Peronosporomycetes</taxon>
        <taxon>Peronosporales</taxon>
        <taxon>Peronosporaceae</taxon>
        <taxon>Phytophthora</taxon>
    </lineage>
</organism>
<dbReference type="Proteomes" id="UP000736787">
    <property type="component" value="Unassembled WGS sequence"/>
</dbReference>
<name>A0A8T1LKC4_9STRA</name>
<dbReference type="EMBL" id="RCMG01000345">
    <property type="protein sequence ID" value="KAG2856155.1"/>
    <property type="molecule type" value="Genomic_DNA"/>
</dbReference>
<comment type="caution">
    <text evidence="2">The sequence shown here is derived from an EMBL/GenBank/DDBJ whole genome shotgun (WGS) entry which is preliminary data.</text>
</comment>